<gene>
    <name evidence="2" type="ORF">GP975_20205</name>
</gene>
<proteinExistence type="predicted"/>
<keyword evidence="1" id="KW-1133">Transmembrane helix</keyword>
<organism evidence="2 3">
    <name type="scientific">Escherichia coli</name>
    <dbReference type="NCBI Taxonomy" id="562"/>
    <lineage>
        <taxon>Bacteria</taxon>
        <taxon>Pseudomonadati</taxon>
        <taxon>Pseudomonadota</taxon>
        <taxon>Gammaproteobacteria</taxon>
        <taxon>Enterobacterales</taxon>
        <taxon>Enterobacteriaceae</taxon>
        <taxon>Escherichia</taxon>
    </lineage>
</organism>
<name>A0A8T5ZFH6_ECOLX</name>
<feature type="transmembrane region" description="Helical" evidence="1">
    <location>
        <begin position="66"/>
        <end position="86"/>
    </location>
</feature>
<dbReference type="AlphaFoldDB" id="A0A8T5ZFH6"/>
<reference evidence="2 3" key="1">
    <citation type="submission" date="2019-12" db="EMBL/GenBank/DDBJ databases">
        <title>Enteriobacteria Tanzani isolates_8377-8380.</title>
        <authorList>
            <person name="Subbiah M."/>
            <person name="Call D."/>
        </authorList>
    </citation>
    <scope>NUCLEOTIDE SEQUENCE [LARGE SCALE GENOMIC DNA]</scope>
    <source>
        <strain evidence="2 3">8379wE2</strain>
    </source>
</reference>
<dbReference type="PANTHER" id="PTHR32196:SF29">
    <property type="entry name" value="AUTOINDUCER 2 IMPORT SYSTEM PERMEASE PROTEIN LSRC"/>
    <property type="match status" value="1"/>
</dbReference>
<keyword evidence="1" id="KW-0472">Membrane</keyword>
<sequence>MLKFIQNNREITALLAVVLLFVLPGFLDRQYLSVQTLTMVYSSAQILILLAMGATLVMLTRNIDVSVGSITGMCAVLLGMLLNAGYSLPVACV</sequence>
<dbReference type="GO" id="GO:0005886">
    <property type="term" value="C:plasma membrane"/>
    <property type="evidence" value="ECO:0007669"/>
    <property type="project" value="TreeGrafter"/>
</dbReference>
<feature type="transmembrane region" description="Helical" evidence="1">
    <location>
        <begin position="39"/>
        <end position="59"/>
    </location>
</feature>
<dbReference type="Proteomes" id="UP000460875">
    <property type="component" value="Unassembled WGS sequence"/>
</dbReference>
<dbReference type="EMBL" id="WTQT01000606">
    <property type="protein sequence ID" value="MWR40335.1"/>
    <property type="molecule type" value="Genomic_DNA"/>
</dbReference>
<accession>A0A8T5ZFH6</accession>
<evidence type="ECO:0000313" key="2">
    <source>
        <dbReference type="EMBL" id="MWR40335.1"/>
    </source>
</evidence>
<keyword evidence="1" id="KW-0812">Transmembrane</keyword>
<protein>
    <submittedName>
        <fullName evidence="2">Autoinducer 2 ABC transporter permease LsrC</fullName>
    </submittedName>
</protein>
<comment type="caution">
    <text evidence="2">The sequence shown here is derived from an EMBL/GenBank/DDBJ whole genome shotgun (WGS) entry which is preliminary data.</text>
</comment>
<evidence type="ECO:0000313" key="3">
    <source>
        <dbReference type="Proteomes" id="UP000460875"/>
    </source>
</evidence>
<evidence type="ECO:0000256" key="1">
    <source>
        <dbReference type="SAM" id="Phobius"/>
    </source>
</evidence>
<feature type="non-terminal residue" evidence="2">
    <location>
        <position position="93"/>
    </location>
</feature>
<dbReference type="PANTHER" id="PTHR32196">
    <property type="entry name" value="ABC TRANSPORTER PERMEASE PROTEIN YPHD-RELATED-RELATED"/>
    <property type="match status" value="1"/>
</dbReference>